<feature type="domain" description="N-acetyltransferase" evidence="1">
    <location>
        <begin position="2"/>
        <end position="154"/>
    </location>
</feature>
<gene>
    <name evidence="2" type="ORF">J2T15_005685</name>
</gene>
<proteinExistence type="predicted"/>
<organism evidence="2 3">
    <name type="scientific">Paenibacillus harenae</name>
    <dbReference type="NCBI Taxonomy" id="306543"/>
    <lineage>
        <taxon>Bacteria</taxon>
        <taxon>Bacillati</taxon>
        <taxon>Bacillota</taxon>
        <taxon>Bacilli</taxon>
        <taxon>Bacillales</taxon>
        <taxon>Paenibacillaceae</taxon>
        <taxon>Paenibacillus</taxon>
    </lineage>
</organism>
<dbReference type="InterPro" id="IPR000182">
    <property type="entry name" value="GNAT_dom"/>
</dbReference>
<dbReference type="EMBL" id="JAUSSU010000017">
    <property type="protein sequence ID" value="MDQ0116209.1"/>
    <property type="molecule type" value="Genomic_DNA"/>
</dbReference>
<reference evidence="2 3" key="1">
    <citation type="submission" date="2023-07" db="EMBL/GenBank/DDBJ databases">
        <title>Sorghum-associated microbial communities from plants grown in Nebraska, USA.</title>
        <authorList>
            <person name="Schachtman D."/>
        </authorList>
    </citation>
    <scope>NUCLEOTIDE SEQUENCE [LARGE SCALE GENOMIC DNA]</scope>
    <source>
        <strain evidence="2 3">CC482</strain>
    </source>
</reference>
<dbReference type="Proteomes" id="UP001229346">
    <property type="component" value="Unassembled WGS sequence"/>
</dbReference>
<comment type="caution">
    <text evidence="2">The sequence shown here is derived from an EMBL/GenBank/DDBJ whole genome shotgun (WGS) entry which is preliminary data.</text>
</comment>
<dbReference type="RefSeq" id="WP_307208255.1">
    <property type="nucleotide sequence ID" value="NZ_JAUSSU010000017.1"/>
</dbReference>
<evidence type="ECO:0000313" key="2">
    <source>
        <dbReference type="EMBL" id="MDQ0116209.1"/>
    </source>
</evidence>
<dbReference type="SUPFAM" id="SSF55729">
    <property type="entry name" value="Acyl-CoA N-acyltransferases (Nat)"/>
    <property type="match status" value="1"/>
</dbReference>
<name>A0ABT9U989_PAEHA</name>
<protein>
    <submittedName>
        <fullName evidence="2">Ribosomal protein S18 acetylase RimI-like enzyme</fullName>
    </submittedName>
</protein>
<dbReference type="CDD" id="cd04301">
    <property type="entry name" value="NAT_SF"/>
    <property type="match status" value="1"/>
</dbReference>
<dbReference type="InterPro" id="IPR016181">
    <property type="entry name" value="Acyl_CoA_acyltransferase"/>
</dbReference>
<evidence type="ECO:0000259" key="1">
    <source>
        <dbReference type="PROSITE" id="PS51186"/>
    </source>
</evidence>
<dbReference type="Gene3D" id="3.40.630.30">
    <property type="match status" value="1"/>
</dbReference>
<dbReference type="PROSITE" id="PS51186">
    <property type="entry name" value="GNAT"/>
    <property type="match status" value="1"/>
</dbReference>
<dbReference type="Pfam" id="PF13508">
    <property type="entry name" value="Acetyltransf_7"/>
    <property type="match status" value="1"/>
</dbReference>
<evidence type="ECO:0000313" key="3">
    <source>
        <dbReference type="Proteomes" id="UP001229346"/>
    </source>
</evidence>
<sequence>MVQTIPVSSEDDAFLFDLYADSRSTEMQTWGWDEAMIRSFLLMQWNAQKLSYAQQYPDSKQFLVVTEKMPVGRVIVSQTDKEIRLVDLIILSAYRNAGIGTSLLQQFQNEAFSTCLPVRLSVLKTNPAKELYIRLGFRLIGENDMYDFMESGEPSKG</sequence>
<keyword evidence="3" id="KW-1185">Reference proteome</keyword>
<accession>A0ABT9U989</accession>